<evidence type="ECO:0000313" key="1">
    <source>
        <dbReference type="EMBL" id="KAG9235271.1"/>
    </source>
</evidence>
<name>A0A9P7YKN4_9HELO</name>
<sequence length="238" mass="26486">MVLLYGAGARTPPWSSRFGAGGLGSLLDARTPISAVDGVRSKGGRLRARRSCSTWRLSPAECSGGVSFAGSPPYPLREFANQHADFYSIFYTLNIARLAYPRDQCSHADGAFIKTRFPKRSKRLKRPHNHHEPPRTLKYGLKSIFLFIMISEETLDPSPCLGPLILSTQLTNLHDLQPPLIGGCTMIENPLAKSFLNVHRSLKSSSITSPPLRSHPIHPPLNVQYHYHSHPFPRQSQK</sequence>
<dbReference type="EMBL" id="MU251437">
    <property type="protein sequence ID" value="KAG9235271.1"/>
    <property type="molecule type" value="Genomic_DNA"/>
</dbReference>
<dbReference type="Proteomes" id="UP000824998">
    <property type="component" value="Unassembled WGS sequence"/>
</dbReference>
<protein>
    <submittedName>
        <fullName evidence="1">Uncharacterized protein</fullName>
    </submittedName>
</protein>
<comment type="caution">
    <text evidence="1">The sequence shown here is derived from an EMBL/GenBank/DDBJ whole genome shotgun (WGS) entry which is preliminary data.</text>
</comment>
<accession>A0A9P7YKN4</accession>
<proteinExistence type="predicted"/>
<gene>
    <name evidence="1" type="ORF">BJ875DRAFT_278865</name>
</gene>
<reference evidence="1" key="1">
    <citation type="journal article" date="2021" name="IMA Fungus">
        <title>Genomic characterization of three marine fungi, including Emericellopsis atlantica sp. nov. with signatures of a generalist lifestyle and marine biomass degradation.</title>
        <authorList>
            <person name="Hagestad O.C."/>
            <person name="Hou L."/>
            <person name="Andersen J.H."/>
            <person name="Hansen E.H."/>
            <person name="Altermark B."/>
            <person name="Li C."/>
            <person name="Kuhnert E."/>
            <person name="Cox R.J."/>
            <person name="Crous P.W."/>
            <person name="Spatafora J.W."/>
            <person name="Lail K."/>
            <person name="Amirebrahimi M."/>
            <person name="Lipzen A."/>
            <person name="Pangilinan J."/>
            <person name="Andreopoulos W."/>
            <person name="Hayes R.D."/>
            <person name="Ng V."/>
            <person name="Grigoriev I.V."/>
            <person name="Jackson S.A."/>
            <person name="Sutton T.D.S."/>
            <person name="Dobson A.D.W."/>
            <person name="Rama T."/>
        </authorList>
    </citation>
    <scope>NUCLEOTIDE SEQUENCE</scope>
    <source>
        <strain evidence="1">TRa018bII</strain>
    </source>
</reference>
<dbReference type="AlphaFoldDB" id="A0A9P7YKN4"/>
<evidence type="ECO:0000313" key="2">
    <source>
        <dbReference type="Proteomes" id="UP000824998"/>
    </source>
</evidence>
<organism evidence="1 2">
    <name type="scientific">Amylocarpus encephaloides</name>
    <dbReference type="NCBI Taxonomy" id="45428"/>
    <lineage>
        <taxon>Eukaryota</taxon>
        <taxon>Fungi</taxon>
        <taxon>Dikarya</taxon>
        <taxon>Ascomycota</taxon>
        <taxon>Pezizomycotina</taxon>
        <taxon>Leotiomycetes</taxon>
        <taxon>Helotiales</taxon>
        <taxon>Helotiales incertae sedis</taxon>
        <taxon>Amylocarpus</taxon>
    </lineage>
</organism>
<keyword evidence="2" id="KW-1185">Reference proteome</keyword>